<protein>
    <submittedName>
        <fullName evidence="2">Uncharacterized protein</fullName>
    </submittedName>
</protein>
<evidence type="ECO:0000313" key="2">
    <source>
        <dbReference type="EMBL" id="KAK9032250.1"/>
    </source>
</evidence>
<accession>A0ABR2T431</accession>
<evidence type="ECO:0000313" key="3">
    <source>
        <dbReference type="Proteomes" id="UP001396334"/>
    </source>
</evidence>
<feature type="compositionally biased region" description="Basic and acidic residues" evidence="1">
    <location>
        <begin position="46"/>
        <end position="55"/>
    </location>
</feature>
<feature type="compositionally biased region" description="Basic and acidic residues" evidence="1">
    <location>
        <begin position="86"/>
        <end position="96"/>
    </location>
</feature>
<proteinExistence type="predicted"/>
<feature type="region of interest" description="Disordered" evidence="1">
    <location>
        <begin position="1"/>
        <end position="96"/>
    </location>
</feature>
<comment type="caution">
    <text evidence="2">The sequence shown here is derived from an EMBL/GenBank/DDBJ whole genome shotgun (WGS) entry which is preliminary data.</text>
</comment>
<dbReference type="EMBL" id="JBBPBN010000009">
    <property type="protein sequence ID" value="KAK9032250.1"/>
    <property type="molecule type" value="Genomic_DNA"/>
</dbReference>
<sequence length="96" mass="10681">MERVDLKPEERKGSVRTSVEKTSQSKNSNRPLCTSLLSQDPSPMQDDSREREDTPPSKPAENPVADDENPRRSKAPPSPPMTVSLDKSEIAHRPTT</sequence>
<evidence type="ECO:0000256" key="1">
    <source>
        <dbReference type="SAM" id="MobiDB-lite"/>
    </source>
</evidence>
<feature type="compositionally biased region" description="Basic and acidic residues" evidence="1">
    <location>
        <begin position="1"/>
        <end position="13"/>
    </location>
</feature>
<keyword evidence="3" id="KW-1185">Reference proteome</keyword>
<feature type="compositionally biased region" description="Polar residues" evidence="1">
    <location>
        <begin position="15"/>
        <end position="42"/>
    </location>
</feature>
<dbReference type="Proteomes" id="UP001396334">
    <property type="component" value="Unassembled WGS sequence"/>
</dbReference>
<reference evidence="2 3" key="1">
    <citation type="journal article" date="2024" name="G3 (Bethesda)">
        <title>Genome assembly of Hibiscus sabdariffa L. provides insights into metabolisms of medicinal natural products.</title>
        <authorList>
            <person name="Kim T."/>
        </authorList>
    </citation>
    <scope>NUCLEOTIDE SEQUENCE [LARGE SCALE GENOMIC DNA]</scope>
    <source>
        <strain evidence="2">TK-2024</strain>
        <tissue evidence="2">Old leaves</tissue>
    </source>
</reference>
<name>A0ABR2T431_9ROSI</name>
<organism evidence="2 3">
    <name type="scientific">Hibiscus sabdariffa</name>
    <name type="common">roselle</name>
    <dbReference type="NCBI Taxonomy" id="183260"/>
    <lineage>
        <taxon>Eukaryota</taxon>
        <taxon>Viridiplantae</taxon>
        <taxon>Streptophyta</taxon>
        <taxon>Embryophyta</taxon>
        <taxon>Tracheophyta</taxon>
        <taxon>Spermatophyta</taxon>
        <taxon>Magnoliopsida</taxon>
        <taxon>eudicotyledons</taxon>
        <taxon>Gunneridae</taxon>
        <taxon>Pentapetalae</taxon>
        <taxon>rosids</taxon>
        <taxon>malvids</taxon>
        <taxon>Malvales</taxon>
        <taxon>Malvaceae</taxon>
        <taxon>Malvoideae</taxon>
        <taxon>Hibiscus</taxon>
    </lineage>
</organism>
<gene>
    <name evidence="2" type="ORF">V6N11_056524</name>
</gene>